<evidence type="ECO:0000313" key="3">
    <source>
        <dbReference type="EMBL" id="SDS86608.1"/>
    </source>
</evidence>
<accession>A0A1H1VNW5</accession>
<keyword evidence="4" id="KW-1185">Reference proteome</keyword>
<gene>
    <name evidence="3" type="ORF">SAMN04489717_4153</name>
</gene>
<dbReference type="OrthoDB" id="5187212at2"/>
<dbReference type="InterPro" id="IPR058442">
    <property type="entry name" value="DUF8129"/>
</dbReference>
<feature type="region of interest" description="Disordered" evidence="1">
    <location>
        <begin position="53"/>
        <end position="106"/>
    </location>
</feature>
<reference evidence="3 4" key="1">
    <citation type="submission" date="2016-10" db="EMBL/GenBank/DDBJ databases">
        <authorList>
            <person name="de Groot N.N."/>
        </authorList>
    </citation>
    <scope>NUCLEOTIDE SEQUENCE [LARGE SCALE GENOMIC DNA]</scope>
    <source>
        <strain evidence="3 4">DSM 22024</strain>
    </source>
</reference>
<feature type="domain" description="DUF8129" evidence="2">
    <location>
        <begin position="7"/>
        <end position="54"/>
    </location>
</feature>
<proteinExistence type="predicted"/>
<dbReference type="Pfam" id="PF26450">
    <property type="entry name" value="DUF8129"/>
    <property type="match status" value="1"/>
</dbReference>
<evidence type="ECO:0000313" key="4">
    <source>
        <dbReference type="Proteomes" id="UP000198983"/>
    </source>
</evidence>
<dbReference type="Proteomes" id="UP000198983">
    <property type="component" value="Chromosome I"/>
</dbReference>
<evidence type="ECO:0000259" key="2">
    <source>
        <dbReference type="Pfam" id="PF26450"/>
    </source>
</evidence>
<dbReference type="AlphaFoldDB" id="A0A1H1VNW5"/>
<protein>
    <recommendedName>
        <fullName evidence="2">DUF8129 domain-containing protein</fullName>
    </recommendedName>
</protein>
<name>A0A1H1VNW5_9ACTN</name>
<organism evidence="3 4">
    <name type="scientific">Actinopolymorpha singaporensis</name>
    <dbReference type="NCBI Taxonomy" id="117157"/>
    <lineage>
        <taxon>Bacteria</taxon>
        <taxon>Bacillati</taxon>
        <taxon>Actinomycetota</taxon>
        <taxon>Actinomycetes</taxon>
        <taxon>Propionibacteriales</taxon>
        <taxon>Actinopolymorphaceae</taxon>
        <taxon>Actinopolymorpha</taxon>
    </lineage>
</organism>
<dbReference type="RefSeq" id="WP_092655263.1">
    <property type="nucleotide sequence ID" value="NZ_LT629732.1"/>
</dbReference>
<sequence length="106" mass="11253">MPLPDYDHLPEGSLQHRIRSLSADEIGTLLDYEREHGNRLPVITVLEARIEQLHSGASPSEGGQDVRPEQTGAPAGGSQVEPGTGADSGTPLRHGVAGQTPKRGRD</sequence>
<evidence type="ECO:0000256" key="1">
    <source>
        <dbReference type="SAM" id="MobiDB-lite"/>
    </source>
</evidence>
<dbReference type="EMBL" id="LT629732">
    <property type="protein sequence ID" value="SDS86608.1"/>
    <property type="molecule type" value="Genomic_DNA"/>
</dbReference>